<dbReference type="AlphaFoldDB" id="M0BCF5"/>
<dbReference type="EMBL" id="AOIP01000015">
    <property type="protein sequence ID" value="ELZ07344.1"/>
    <property type="molecule type" value="Genomic_DNA"/>
</dbReference>
<dbReference type="Proteomes" id="UP000011591">
    <property type="component" value="Unassembled WGS sequence"/>
</dbReference>
<organism evidence="1 2">
    <name type="scientific">Natrialba aegyptia DSM 13077</name>
    <dbReference type="NCBI Taxonomy" id="1227491"/>
    <lineage>
        <taxon>Archaea</taxon>
        <taxon>Methanobacteriati</taxon>
        <taxon>Methanobacteriota</taxon>
        <taxon>Stenosarchaea group</taxon>
        <taxon>Halobacteria</taxon>
        <taxon>Halobacteriales</taxon>
        <taxon>Natrialbaceae</taxon>
        <taxon>Natrialba</taxon>
    </lineage>
</organism>
<dbReference type="RefSeq" id="WP_006664476.1">
    <property type="nucleotide sequence ID" value="NZ_AOIP01000015.1"/>
</dbReference>
<accession>M0BCF5</accession>
<name>M0BCF5_9EURY</name>
<dbReference type="PATRIC" id="fig|1227491.4.peg.978"/>
<evidence type="ECO:0000313" key="2">
    <source>
        <dbReference type="Proteomes" id="UP000011591"/>
    </source>
</evidence>
<keyword evidence="2" id="KW-1185">Reference proteome</keyword>
<reference evidence="1 2" key="1">
    <citation type="journal article" date="2014" name="PLoS Genet.">
        <title>Phylogenetically driven sequencing of extremely halophilic archaea reveals strategies for static and dynamic osmo-response.</title>
        <authorList>
            <person name="Becker E.A."/>
            <person name="Seitzer P.M."/>
            <person name="Tritt A."/>
            <person name="Larsen D."/>
            <person name="Krusor M."/>
            <person name="Yao A.I."/>
            <person name="Wu D."/>
            <person name="Madern D."/>
            <person name="Eisen J.A."/>
            <person name="Darling A.E."/>
            <person name="Facciotti M.T."/>
        </authorList>
    </citation>
    <scope>NUCLEOTIDE SEQUENCE [LARGE SCALE GENOMIC DNA]</scope>
    <source>
        <strain evidence="1 2">DSM 13077</strain>
    </source>
</reference>
<sequence length="331" mass="36120">MTVIGEKTATWSTLLDDLAGALLTFSNWSDADSYVVNDGTAKSENYDDSSPSGDDWHNNGRVLQDSNTGLYLLMYLYGSTNIDGDYWSGLRFVLSTDWELTEHHPAGYTTIEGDDARYGLREFVGNQRSQSYDDINTDDGNGLGFGIWGSSNSLNASTLRETEISYLLSVNSDGFNSGVWNDNDGNDGIASVTFYDYLSNRFFDDPGVPLAFGVTSSMGDHVHGYGFSSFHGSNGGYRDRVGYGASAIEEADWGIINPSSEDDTFFFRYPAVFKNSGQTVPVAYVREVIPNDTEEGGAHGDDFSHDGTDYKIFKQSGASTSGPVSLGLRHE</sequence>
<comment type="caution">
    <text evidence="1">The sequence shown here is derived from an EMBL/GenBank/DDBJ whole genome shotgun (WGS) entry which is preliminary data.</text>
</comment>
<evidence type="ECO:0000313" key="1">
    <source>
        <dbReference type="EMBL" id="ELZ07344.1"/>
    </source>
</evidence>
<proteinExistence type="predicted"/>
<gene>
    <name evidence="1" type="ORF">C480_04791</name>
</gene>
<protein>
    <submittedName>
        <fullName evidence="1">Uncharacterized protein</fullName>
    </submittedName>
</protein>
<dbReference type="OrthoDB" id="205246at2157"/>